<gene>
    <name evidence="1" type="ORF">FB460_0280</name>
</gene>
<proteinExistence type="predicted"/>
<accession>A0A542ZQ65</accession>
<evidence type="ECO:0000313" key="1">
    <source>
        <dbReference type="EMBL" id="TQL62503.1"/>
    </source>
</evidence>
<dbReference type="Proteomes" id="UP000316196">
    <property type="component" value="Unassembled WGS sequence"/>
</dbReference>
<dbReference type="AlphaFoldDB" id="A0A542ZQ65"/>
<organism evidence="1 2">
    <name type="scientific">Propioniferax innocua</name>
    <dbReference type="NCBI Taxonomy" id="1753"/>
    <lineage>
        <taxon>Bacteria</taxon>
        <taxon>Bacillati</taxon>
        <taxon>Actinomycetota</taxon>
        <taxon>Actinomycetes</taxon>
        <taxon>Propionibacteriales</taxon>
        <taxon>Propionibacteriaceae</taxon>
        <taxon>Propioniferax</taxon>
    </lineage>
</organism>
<keyword evidence="2" id="KW-1185">Reference proteome</keyword>
<evidence type="ECO:0000313" key="2">
    <source>
        <dbReference type="Proteomes" id="UP000316196"/>
    </source>
</evidence>
<sequence length="126" mass="14046">MADLDVVGGRLSPAMLELVEAVLKPCSPSVREGLMRHAESALIVEISPTWLDVRPAKDLPKVECPSGRVPVEVDFILVAPDWNSDVFAWVENGYFTGLEQPWTSDEPPSRWPKPHELVYHNIGDDN</sequence>
<reference evidence="1 2" key="1">
    <citation type="submission" date="2019-06" db="EMBL/GenBank/DDBJ databases">
        <title>Sequencing the genomes of 1000 actinobacteria strains.</title>
        <authorList>
            <person name="Klenk H.-P."/>
        </authorList>
    </citation>
    <scope>NUCLEOTIDE SEQUENCE [LARGE SCALE GENOMIC DNA]</scope>
    <source>
        <strain evidence="1 2">DSM 8251</strain>
    </source>
</reference>
<protein>
    <submittedName>
        <fullName evidence="1">Uncharacterized protein</fullName>
    </submittedName>
</protein>
<name>A0A542ZQ65_9ACTN</name>
<comment type="caution">
    <text evidence="1">The sequence shown here is derived from an EMBL/GenBank/DDBJ whole genome shotgun (WGS) entry which is preliminary data.</text>
</comment>
<dbReference type="EMBL" id="VFOR01000001">
    <property type="protein sequence ID" value="TQL62503.1"/>
    <property type="molecule type" value="Genomic_DNA"/>
</dbReference>